<dbReference type="Proteomes" id="UP000499080">
    <property type="component" value="Unassembled WGS sequence"/>
</dbReference>
<sequence length="106" mass="11843">MNTKYNYLETVKETDTLLFELPLNIKGTGFEIHEANFCKPLSKKFAARERSKPVTAICLQVVVTGEMLPGRNLLEVLEQILVTTSKIGTIGGVVNRLPAELRQQLL</sequence>
<gene>
    <name evidence="1" type="ORF">AVEN_19734_1</name>
</gene>
<dbReference type="EMBL" id="BGPR01000141">
    <property type="protein sequence ID" value="GBL98696.1"/>
    <property type="molecule type" value="Genomic_DNA"/>
</dbReference>
<evidence type="ECO:0000313" key="1">
    <source>
        <dbReference type="EMBL" id="GBL98696.1"/>
    </source>
</evidence>
<evidence type="ECO:0000313" key="2">
    <source>
        <dbReference type="Proteomes" id="UP000499080"/>
    </source>
</evidence>
<organism evidence="1 2">
    <name type="scientific">Araneus ventricosus</name>
    <name type="common">Orbweaver spider</name>
    <name type="synonym">Epeira ventricosa</name>
    <dbReference type="NCBI Taxonomy" id="182803"/>
    <lineage>
        <taxon>Eukaryota</taxon>
        <taxon>Metazoa</taxon>
        <taxon>Ecdysozoa</taxon>
        <taxon>Arthropoda</taxon>
        <taxon>Chelicerata</taxon>
        <taxon>Arachnida</taxon>
        <taxon>Araneae</taxon>
        <taxon>Araneomorphae</taxon>
        <taxon>Entelegynae</taxon>
        <taxon>Araneoidea</taxon>
        <taxon>Araneidae</taxon>
        <taxon>Araneus</taxon>
    </lineage>
</organism>
<proteinExistence type="predicted"/>
<dbReference type="AlphaFoldDB" id="A0A4Y2C4Z3"/>
<protein>
    <submittedName>
        <fullName evidence="1">Uncharacterized protein</fullName>
    </submittedName>
</protein>
<reference evidence="1 2" key="1">
    <citation type="journal article" date="2019" name="Sci. Rep.">
        <title>Orb-weaving spider Araneus ventricosus genome elucidates the spidroin gene catalogue.</title>
        <authorList>
            <person name="Kono N."/>
            <person name="Nakamura H."/>
            <person name="Ohtoshi R."/>
            <person name="Moran D.A.P."/>
            <person name="Shinohara A."/>
            <person name="Yoshida Y."/>
            <person name="Fujiwara M."/>
            <person name="Mori M."/>
            <person name="Tomita M."/>
            <person name="Arakawa K."/>
        </authorList>
    </citation>
    <scope>NUCLEOTIDE SEQUENCE [LARGE SCALE GENOMIC DNA]</scope>
</reference>
<name>A0A4Y2C4Z3_ARAVE</name>
<comment type="caution">
    <text evidence="1">The sequence shown here is derived from an EMBL/GenBank/DDBJ whole genome shotgun (WGS) entry which is preliminary data.</text>
</comment>
<accession>A0A4Y2C4Z3</accession>
<keyword evidence="2" id="KW-1185">Reference proteome</keyword>